<gene>
    <name evidence="2" type="ORF">PVAND_000289</name>
</gene>
<dbReference type="Proteomes" id="UP001107558">
    <property type="component" value="Chromosome 3"/>
</dbReference>
<dbReference type="EMBL" id="JADBJN010000003">
    <property type="protein sequence ID" value="KAG5670001.1"/>
    <property type="molecule type" value="Genomic_DNA"/>
</dbReference>
<evidence type="ECO:0000313" key="3">
    <source>
        <dbReference type="Proteomes" id="UP001107558"/>
    </source>
</evidence>
<sequence length="132" mass="14874">MFRAYGSFPNGGASETKSLRNPLENIQTWGASPIAPPPTPSPSTTSSSSPDFHNTTHTTQPNITNQRQNALRQLQQQSQFQNNLHAHNQQQHQQQQKSSQNFFIEAALNNNNNNSNGFKNSDLKGRKFFFLF</sequence>
<comment type="caution">
    <text evidence="2">The sequence shown here is derived from an EMBL/GenBank/DDBJ whole genome shotgun (WGS) entry which is preliminary data.</text>
</comment>
<evidence type="ECO:0000313" key="2">
    <source>
        <dbReference type="EMBL" id="KAG5670001.1"/>
    </source>
</evidence>
<feature type="compositionally biased region" description="Low complexity" evidence="1">
    <location>
        <begin position="65"/>
        <end position="101"/>
    </location>
</feature>
<feature type="compositionally biased region" description="Polar residues" evidence="1">
    <location>
        <begin position="51"/>
        <end position="64"/>
    </location>
</feature>
<reference evidence="2" key="1">
    <citation type="submission" date="2021-03" db="EMBL/GenBank/DDBJ databases">
        <title>Chromosome level genome of the anhydrobiotic midge Polypedilum vanderplanki.</title>
        <authorList>
            <person name="Yoshida Y."/>
            <person name="Kikawada T."/>
            <person name="Gusev O."/>
        </authorList>
    </citation>
    <scope>NUCLEOTIDE SEQUENCE</scope>
    <source>
        <strain evidence="2">NIAS01</strain>
        <tissue evidence="2">Whole body or cell culture</tissue>
    </source>
</reference>
<proteinExistence type="predicted"/>
<keyword evidence="3" id="KW-1185">Reference proteome</keyword>
<feature type="region of interest" description="Disordered" evidence="1">
    <location>
        <begin position="1"/>
        <end position="101"/>
    </location>
</feature>
<dbReference type="AlphaFoldDB" id="A0A9J6BJE5"/>
<name>A0A9J6BJE5_POLVA</name>
<organism evidence="2 3">
    <name type="scientific">Polypedilum vanderplanki</name>
    <name type="common">Sleeping chironomid midge</name>
    <dbReference type="NCBI Taxonomy" id="319348"/>
    <lineage>
        <taxon>Eukaryota</taxon>
        <taxon>Metazoa</taxon>
        <taxon>Ecdysozoa</taxon>
        <taxon>Arthropoda</taxon>
        <taxon>Hexapoda</taxon>
        <taxon>Insecta</taxon>
        <taxon>Pterygota</taxon>
        <taxon>Neoptera</taxon>
        <taxon>Endopterygota</taxon>
        <taxon>Diptera</taxon>
        <taxon>Nematocera</taxon>
        <taxon>Chironomoidea</taxon>
        <taxon>Chironomidae</taxon>
        <taxon>Chironominae</taxon>
        <taxon>Polypedilum</taxon>
        <taxon>Polypedilum</taxon>
    </lineage>
</organism>
<evidence type="ECO:0000256" key="1">
    <source>
        <dbReference type="SAM" id="MobiDB-lite"/>
    </source>
</evidence>
<protein>
    <submittedName>
        <fullName evidence="2">Uncharacterized protein</fullName>
    </submittedName>
</protein>
<accession>A0A9J6BJE5</accession>